<reference evidence="2" key="1">
    <citation type="submission" date="2016-05" db="EMBL/GenBank/DDBJ databases">
        <authorList>
            <person name="Naeem R."/>
        </authorList>
    </citation>
    <scope>NUCLEOTIDE SEQUENCE [LARGE SCALE GENOMIC DNA]</scope>
</reference>
<dbReference type="InterPro" id="IPR008780">
    <property type="entry name" value="Plasmodium_Vir"/>
</dbReference>
<protein>
    <submittedName>
        <fullName evidence="1">PIR Superfamily Protein</fullName>
    </submittedName>
</protein>
<proteinExistence type="predicted"/>
<dbReference type="Proteomes" id="UP000078555">
    <property type="component" value="Unassembled WGS sequence"/>
</dbReference>
<evidence type="ECO:0000313" key="2">
    <source>
        <dbReference type="Proteomes" id="UP000078555"/>
    </source>
</evidence>
<gene>
    <name evidence="1" type="ORF">POVWA1_062280</name>
</gene>
<sequence length="344" mass="39477">MSILLKDNLESLNSSISYWKFDKWSVNCLDDSDFWDSVAQQLNEVYGLNNISTSIVKALCYIKSLQLQHNFDNVMCDYLCYWLGNKISNDLSNKESFSSVIDLLYGKLGDIYNENKCQNIIFQINSTDFQKLKDVYDYKNNYNTISGAIRDYGNECSEKFRDYLNKSYESYEELYTKCKRSNEEYCEEFKKFFPEYPGKKLDKLICNIKETISVPVQEERGPGAPEGQINARGVDGTREGLDVHLVTRDGMVDGPLDKAGSTSNVGVSDTIMGIFFPLVLISLAFCLLYKFTPIGSMIQSFLKKKRIIAHNMDDIGTHEINDNFSDYEEKYDTRSLFNIAYHGA</sequence>
<dbReference type="AlphaFoldDB" id="A0A1A9A4A5"/>
<dbReference type="Pfam" id="PF05795">
    <property type="entry name" value="Plasmodium_Vir"/>
    <property type="match status" value="1"/>
</dbReference>
<accession>A0A1A9A4A5</accession>
<dbReference type="EMBL" id="FLRD01000175">
    <property type="protein sequence ID" value="SBT51010.1"/>
    <property type="molecule type" value="Genomic_DNA"/>
</dbReference>
<keyword evidence="2" id="KW-1185">Reference proteome</keyword>
<organism evidence="1 2">
    <name type="scientific">Plasmodium ovale wallikeri</name>
    <dbReference type="NCBI Taxonomy" id="864142"/>
    <lineage>
        <taxon>Eukaryota</taxon>
        <taxon>Sar</taxon>
        <taxon>Alveolata</taxon>
        <taxon>Apicomplexa</taxon>
        <taxon>Aconoidasida</taxon>
        <taxon>Haemosporida</taxon>
        <taxon>Plasmodiidae</taxon>
        <taxon>Plasmodium</taxon>
        <taxon>Plasmodium (Plasmodium)</taxon>
    </lineage>
</organism>
<evidence type="ECO:0000313" key="1">
    <source>
        <dbReference type="EMBL" id="SBT51010.1"/>
    </source>
</evidence>
<name>A0A1A9A4A5_PLAOA</name>